<dbReference type="FunFam" id="2.60.40.10:FF:000038">
    <property type="entry name" value="Neuronal cell adhesion molecule"/>
    <property type="match status" value="1"/>
</dbReference>
<evidence type="ECO:0000256" key="3">
    <source>
        <dbReference type="ARBA" id="ARBA00022475"/>
    </source>
</evidence>
<keyword evidence="9" id="KW-0472">Membrane</keyword>
<dbReference type="SMART" id="SM00409">
    <property type="entry name" value="IG"/>
    <property type="match status" value="6"/>
</dbReference>
<dbReference type="AlphaFoldDB" id="A0A8C5GLF2"/>
<dbReference type="PANTHER" id="PTHR44170">
    <property type="entry name" value="PROTEIN SIDEKICK"/>
    <property type="match status" value="1"/>
</dbReference>
<evidence type="ECO:0000256" key="10">
    <source>
        <dbReference type="ARBA" id="ARBA00023157"/>
    </source>
</evidence>
<dbReference type="FunFam" id="2.60.40.10:FF:000005">
    <property type="entry name" value="Neuronal cell adhesion molecule"/>
    <property type="match status" value="1"/>
</dbReference>
<dbReference type="Proteomes" id="UP000694680">
    <property type="component" value="Chromosome 5"/>
</dbReference>
<evidence type="ECO:0000313" key="17">
    <source>
        <dbReference type="Proteomes" id="UP000694680"/>
    </source>
</evidence>
<dbReference type="GO" id="GO:0007420">
    <property type="term" value="P:brain development"/>
    <property type="evidence" value="ECO:0007669"/>
    <property type="project" value="TreeGrafter"/>
</dbReference>
<dbReference type="Pfam" id="PF07679">
    <property type="entry name" value="I-set"/>
    <property type="match status" value="2"/>
</dbReference>
<keyword evidence="10" id="KW-1015">Disulfide bond</keyword>
<feature type="domain" description="Ig-like" evidence="14">
    <location>
        <begin position="134"/>
        <end position="215"/>
    </location>
</feature>
<keyword evidence="6" id="KW-0677">Repeat</keyword>
<dbReference type="SMART" id="SM00060">
    <property type="entry name" value="FN3"/>
    <property type="match status" value="4"/>
</dbReference>
<feature type="region of interest" description="Disordered" evidence="13">
    <location>
        <begin position="720"/>
        <end position="746"/>
    </location>
</feature>
<accession>A0A8C5GLF2</accession>
<evidence type="ECO:0000256" key="11">
    <source>
        <dbReference type="ARBA" id="ARBA00023180"/>
    </source>
</evidence>
<dbReference type="FunFam" id="2.60.40.10:FF:000100">
    <property type="entry name" value="Neuronal cell adhesion molecule a"/>
    <property type="match status" value="1"/>
</dbReference>
<evidence type="ECO:0000256" key="13">
    <source>
        <dbReference type="SAM" id="MobiDB-lite"/>
    </source>
</evidence>
<keyword evidence="17" id="KW-1185">Reference proteome</keyword>
<keyword evidence="7" id="KW-0130">Cell adhesion</keyword>
<evidence type="ECO:0000256" key="2">
    <source>
        <dbReference type="ARBA" id="ARBA00008588"/>
    </source>
</evidence>
<evidence type="ECO:0000256" key="1">
    <source>
        <dbReference type="ARBA" id="ARBA00004251"/>
    </source>
</evidence>
<dbReference type="InterPro" id="IPR003599">
    <property type="entry name" value="Ig_sub"/>
</dbReference>
<dbReference type="FunFam" id="2.60.40.10:FF:000238">
    <property type="entry name" value="Neuronal cell adhesion molecule"/>
    <property type="match status" value="1"/>
</dbReference>
<dbReference type="PANTHER" id="PTHR44170:SF12">
    <property type="entry name" value="NEUROFASCIN"/>
    <property type="match status" value="1"/>
</dbReference>
<sequence length="1060" mass="119553">FIQEEVLVCHSMAKITEIPMIFMRNNSTQQPPTITKQSVKDFIVDPRDNIVIECEAKGNPLPKFSWRRNGKFFNIGNDPLVTMRKRSGSLEIGFRNGRRPEDYEGEYQCFAANDFGIALSNKILLRVSKAPLWPKEVLEPVVVTEGSSLILTCNPPPGLPPPLIFWMDSNMNSIPQDKRVSMGLNGDLYFSNVLSQDAHRDYCCNARFPFTKTIQQKNPFTLKVQTSPTHELKTFILGLCLCELVIFLPAGRKVAESTPTLLAPLGSESSKMVLRDEELLLECIAAGLPTPTVKWFKKGGDLPARKVKFENYNKTLKIINVSEEDAGEYVCMANNHLGSIRHSIFVQVKAAPYWLDKPSDLVLAPDENGRLVCRANGNPKPSIQWLVNGLPLESTLPNPNRQVLGDTIIFQSVQFDSSAVYQCNASNQHGYLLANALVSIIDMRPRMLGPKNQLIKVIQNKQTFLDCPFFGSPVPDLRWFKNGQGSGLDGGHYRVYVNGTLEIKRALVGDEGTYTCVASSMLGTAENQVRLEVKEPTSIVRAPEHQSSVRGSTARFDCKVKSDPSLHITVSWTKDDKPLYLGWRLKKDEESLTIPNVNEGDEGTYTCTVKSEIDQDSASARLTVLGTNMWTLIPPLNRPNPPMDLDLSDASARSIRLTWIPGNENRSPITEFLVQFEEDHWEPGRWTELASYPGHLNSVMLQLVPFINYQFRVIAVNSVGQSQPSRPSPRYKTSGAPPDAIPRDLRGWGSEKDNMEIIWEPLSDLERNGPNLHYKVWWRAKDSGEEWNNVTTIDSKYVVHNTQTYVPYEIKIQARNDFGSGPESNVIIGYSGEDSDKKSLSFVLINKCSDAHFNHFLLLLTVEEPSAILSDLVPYSTYHMFMVVANKRYEGPPSNTIKFSTKEGVPDVPRTFRIKRRGLDFIHLEWDKPGEPNGILLGYQLKYYTVNGSKEGTPQVETFFPNMTQFTLSLPDRAVSYKFFLSALTQVGHGVVVAEESPPFANEEIFFEQFEPIFAYFYPFSATTPNSVGLGDMAFYKYRDIFRPCHDTRYISRYFALPFN</sequence>
<keyword evidence="12" id="KW-0393">Immunoglobulin domain</keyword>
<dbReference type="InterPro" id="IPR013098">
    <property type="entry name" value="Ig_I-set"/>
</dbReference>
<dbReference type="Ensembl" id="ENSGWIT00000035036.1">
    <property type="protein sequence ID" value="ENSGWIP00000032182.1"/>
    <property type="gene ID" value="ENSGWIG00000011262.1"/>
</dbReference>
<evidence type="ECO:0000256" key="8">
    <source>
        <dbReference type="ARBA" id="ARBA00022989"/>
    </source>
</evidence>
<dbReference type="SUPFAM" id="SSF49265">
    <property type="entry name" value="Fibronectin type III"/>
    <property type="match status" value="2"/>
</dbReference>
<feature type="domain" description="Ig-like" evidence="14">
    <location>
        <begin position="32"/>
        <end position="120"/>
    </location>
</feature>
<dbReference type="FunFam" id="2.60.40.10:FF:000347">
    <property type="entry name" value="Neuronal cell adhesion molecule"/>
    <property type="match status" value="1"/>
</dbReference>
<feature type="domain" description="Fibronectin type-III" evidence="15">
    <location>
        <begin position="641"/>
        <end position="736"/>
    </location>
</feature>
<dbReference type="InterPro" id="IPR007110">
    <property type="entry name" value="Ig-like_dom"/>
</dbReference>
<evidence type="ECO:0000256" key="5">
    <source>
        <dbReference type="ARBA" id="ARBA00022729"/>
    </source>
</evidence>
<dbReference type="SUPFAM" id="SSF48726">
    <property type="entry name" value="Immunoglobulin"/>
    <property type="match status" value="6"/>
</dbReference>
<keyword evidence="8" id="KW-1133">Transmembrane helix</keyword>
<dbReference type="CDD" id="cd00063">
    <property type="entry name" value="FN3"/>
    <property type="match status" value="3"/>
</dbReference>
<dbReference type="FunFam" id="2.60.40.10:FF:000078">
    <property type="entry name" value="Neuronal cell adhesion molecule"/>
    <property type="match status" value="1"/>
</dbReference>
<dbReference type="GO" id="GO:0030424">
    <property type="term" value="C:axon"/>
    <property type="evidence" value="ECO:0007669"/>
    <property type="project" value="TreeGrafter"/>
</dbReference>
<comment type="subcellular location">
    <subcellularLocation>
        <location evidence="1">Cell membrane</location>
        <topology evidence="1">Single-pass type I membrane protein</topology>
    </subcellularLocation>
</comment>
<reference evidence="16" key="2">
    <citation type="submission" date="2025-08" db="UniProtKB">
        <authorList>
            <consortium name="Ensembl"/>
        </authorList>
    </citation>
    <scope>IDENTIFICATION</scope>
</reference>
<dbReference type="PROSITE" id="PS50853">
    <property type="entry name" value="FN3"/>
    <property type="match status" value="3"/>
</dbReference>
<evidence type="ECO:0000256" key="9">
    <source>
        <dbReference type="ARBA" id="ARBA00023136"/>
    </source>
</evidence>
<dbReference type="InterPro" id="IPR036116">
    <property type="entry name" value="FN3_sf"/>
</dbReference>
<dbReference type="Pfam" id="PF13927">
    <property type="entry name" value="Ig_3"/>
    <property type="match status" value="3"/>
</dbReference>
<dbReference type="GO" id="GO:0007411">
    <property type="term" value="P:axon guidance"/>
    <property type="evidence" value="ECO:0007669"/>
    <property type="project" value="TreeGrafter"/>
</dbReference>
<protein>
    <submittedName>
        <fullName evidence="16">Neurofascin-like</fullName>
    </submittedName>
</protein>
<feature type="domain" description="Fibronectin type-III" evidence="15">
    <location>
        <begin position="741"/>
        <end position="834"/>
    </location>
</feature>
<dbReference type="FunFam" id="2.60.40.10:FF:000114">
    <property type="entry name" value="Neuronal cell adhesion molecule"/>
    <property type="match status" value="1"/>
</dbReference>
<keyword evidence="11" id="KW-0325">Glycoprotein</keyword>
<gene>
    <name evidence="16" type="primary">nfasca</name>
</gene>
<feature type="domain" description="Fibronectin type-III" evidence="15">
    <location>
        <begin position="908"/>
        <end position="1005"/>
    </location>
</feature>
<evidence type="ECO:0000259" key="14">
    <source>
        <dbReference type="PROSITE" id="PS50835"/>
    </source>
</evidence>
<dbReference type="InterPro" id="IPR003961">
    <property type="entry name" value="FN3_dom"/>
</dbReference>
<dbReference type="InterPro" id="IPR036179">
    <property type="entry name" value="Ig-like_dom_sf"/>
</dbReference>
<dbReference type="GO" id="GO:0005886">
    <property type="term" value="C:plasma membrane"/>
    <property type="evidence" value="ECO:0007669"/>
    <property type="project" value="UniProtKB-SubCell"/>
</dbReference>
<dbReference type="SMART" id="SM00408">
    <property type="entry name" value="IGc2"/>
    <property type="match status" value="5"/>
</dbReference>
<feature type="domain" description="Ig-like" evidence="14">
    <location>
        <begin position="450"/>
        <end position="532"/>
    </location>
</feature>
<proteinExistence type="inferred from homology"/>
<dbReference type="FunFam" id="2.60.40.10:FF:000057">
    <property type="entry name" value="neural cell adhesion molecule L1"/>
    <property type="match status" value="1"/>
</dbReference>
<evidence type="ECO:0000256" key="12">
    <source>
        <dbReference type="ARBA" id="ARBA00023319"/>
    </source>
</evidence>
<dbReference type="GO" id="GO:0098632">
    <property type="term" value="F:cell-cell adhesion mediator activity"/>
    <property type="evidence" value="ECO:0007669"/>
    <property type="project" value="TreeGrafter"/>
</dbReference>
<keyword evidence="5" id="KW-0732">Signal</keyword>
<dbReference type="InterPro" id="IPR003598">
    <property type="entry name" value="Ig_sub2"/>
</dbReference>
<evidence type="ECO:0000256" key="6">
    <source>
        <dbReference type="ARBA" id="ARBA00022737"/>
    </source>
</evidence>
<feature type="domain" description="Ig-like" evidence="14">
    <location>
        <begin position="259"/>
        <end position="347"/>
    </location>
</feature>
<keyword evidence="3" id="KW-1003">Cell membrane</keyword>
<feature type="domain" description="Ig-like" evidence="14">
    <location>
        <begin position="352"/>
        <end position="439"/>
    </location>
</feature>
<dbReference type="Gene3D" id="2.60.40.10">
    <property type="entry name" value="Immunoglobulins"/>
    <property type="match status" value="10"/>
</dbReference>
<dbReference type="Pfam" id="PF00041">
    <property type="entry name" value="fn3"/>
    <property type="match status" value="2"/>
</dbReference>
<reference evidence="16" key="3">
    <citation type="submission" date="2025-09" db="UniProtKB">
        <authorList>
            <consortium name="Ensembl"/>
        </authorList>
    </citation>
    <scope>IDENTIFICATION</scope>
</reference>
<evidence type="ECO:0000313" key="16">
    <source>
        <dbReference type="Ensembl" id="ENSGWIP00000032182.1"/>
    </source>
</evidence>
<dbReference type="PROSITE" id="PS50835">
    <property type="entry name" value="IG_LIKE"/>
    <property type="match status" value="6"/>
</dbReference>
<organism evidence="16 17">
    <name type="scientific">Gouania willdenowi</name>
    <name type="common">Blunt-snouted clingfish</name>
    <name type="synonym">Lepadogaster willdenowi</name>
    <dbReference type="NCBI Taxonomy" id="441366"/>
    <lineage>
        <taxon>Eukaryota</taxon>
        <taxon>Metazoa</taxon>
        <taxon>Chordata</taxon>
        <taxon>Craniata</taxon>
        <taxon>Vertebrata</taxon>
        <taxon>Euteleostomi</taxon>
        <taxon>Actinopterygii</taxon>
        <taxon>Neopterygii</taxon>
        <taxon>Teleostei</taxon>
        <taxon>Neoteleostei</taxon>
        <taxon>Acanthomorphata</taxon>
        <taxon>Ovalentaria</taxon>
        <taxon>Blenniimorphae</taxon>
        <taxon>Blenniiformes</taxon>
        <taxon>Gobiesocoidei</taxon>
        <taxon>Gobiesocidae</taxon>
        <taxon>Gobiesocinae</taxon>
        <taxon>Gouania</taxon>
    </lineage>
</organism>
<feature type="domain" description="Ig-like" evidence="14">
    <location>
        <begin position="536"/>
        <end position="623"/>
    </location>
</feature>
<evidence type="ECO:0000256" key="4">
    <source>
        <dbReference type="ARBA" id="ARBA00022692"/>
    </source>
</evidence>
<keyword evidence="4" id="KW-0812">Transmembrane</keyword>
<name>A0A8C5GLF2_GOUWI</name>
<reference evidence="16" key="1">
    <citation type="submission" date="2020-06" db="EMBL/GenBank/DDBJ databases">
        <authorList>
            <consortium name="Wellcome Sanger Institute Data Sharing"/>
        </authorList>
    </citation>
    <scope>NUCLEOTIDE SEQUENCE [LARGE SCALE GENOMIC DNA]</scope>
</reference>
<dbReference type="InterPro" id="IPR013783">
    <property type="entry name" value="Ig-like_fold"/>
</dbReference>
<evidence type="ECO:0000259" key="15">
    <source>
        <dbReference type="PROSITE" id="PS50853"/>
    </source>
</evidence>
<evidence type="ECO:0000256" key="7">
    <source>
        <dbReference type="ARBA" id="ARBA00022889"/>
    </source>
</evidence>
<comment type="similarity">
    <text evidence="2">Belongs to the immunoglobulin superfamily. L1/neurofascin/NgCAM family.</text>
</comment>